<dbReference type="EMBL" id="JAGQLJ010000059">
    <property type="protein sequence ID" value="MCA9381203.1"/>
    <property type="molecule type" value="Genomic_DNA"/>
</dbReference>
<dbReference type="PANTHER" id="PTHR33866">
    <property type="entry name" value="S-ADENOSYLMETHIONINE DECARBOXYLASE PROENZYME"/>
    <property type="match status" value="1"/>
</dbReference>
<proteinExistence type="predicted"/>
<evidence type="ECO:0000256" key="7">
    <source>
        <dbReference type="ARBA" id="ARBA00023239"/>
    </source>
</evidence>
<dbReference type="SUPFAM" id="SSF56276">
    <property type="entry name" value="S-adenosylmethionine decarboxylase"/>
    <property type="match status" value="1"/>
</dbReference>
<dbReference type="GO" id="GO:0004014">
    <property type="term" value="F:adenosylmethionine decarboxylase activity"/>
    <property type="evidence" value="ECO:0007669"/>
    <property type="project" value="InterPro"/>
</dbReference>
<sequence>QGGKDPGGITGFIVIAESHISIHTFAKRGFASIDVYSCKEFNTENAKNFFIERFVAADAEVHFINRGLKYPDKNIY</sequence>
<reference evidence="10" key="1">
    <citation type="submission" date="2020-04" db="EMBL/GenBank/DDBJ databases">
        <authorList>
            <person name="Zhang T."/>
        </authorList>
    </citation>
    <scope>NUCLEOTIDE SEQUENCE</scope>
    <source>
        <strain evidence="10">HKST-UBA13</strain>
    </source>
</reference>
<evidence type="ECO:0000256" key="6">
    <source>
        <dbReference type="ARBA" id="ARBA00023145"/>
    </source>
</evidence>
<evidence type="ECO:0000256" key="2">
    <source>
        <dbReference type="ARBA" id="ARBA00022793"/>
    </source>
</evidence>
<evidence type="ECO:0000256" key="4">
    <source>
        <dbReference type="ARBA" id="ARBA00023066"/>
    </source>
</evidence>
<dbReference type="Gene3D" id="3.60.90.10">
    <property type="entry name" value="S-adenosylmethionine decarboxylase"/>
    <property type="match status" value="1"/>
</dbReference>
<evidence type="ECO:0000256" key="9">
    <source>
        <dbReference type="ARBA" id="ARBA00023317"/>
    </source>
</evidence>
<dbReference type="Proteomes" id="UP000775877">
    <property type="component" value="Unassembled WGS sequence"/>
</dbReference>
<keyword evidence="8" id="KW-0704">Schiff base</keyword>
<keyword evidence="5" id="KW-0620">Polyamine biosynthesis</keyword>
<evidence type="ECO:0000313" key="10">
    <source>
        <dbReference type="EMBL" id="MCA9381203.1"/>
    </source>
</evidence>
<dbReference type="AlphaFoldDB" id="A0A955ICT2"/>
<keyword evidence="9" id="KW-0670">Pyruvate</keyword>
<keyword evidence="4" id="KW-0745">Spermidine biosynthesis</keyword>
<keyword evidence="6" id="KW-0865">Zymogen</keyword>
<comment type="cofactor">
    <cofactor evidence="1">
        <name>pyruvate</name>
        <dbReference type="ChEBI" id="CHEBI:15361"/>
    </cofactor>
</comment>
<keyword evidence="3" id="KW-0068">Autocatalytic cleavage</keyword>
<dbReference type="InterPro" id="IPR003826">
    <property type="entry name" value="AdoMetDC_fam_prok"/>
</dbReference>
<protein>
    <submittedName>
        <fullName evidence="10">S-adenosylmethionine decarboxylase</fullName>
    </submittedName>
</protein>
<evidence type="ECO:0000256" key="3">
    <source>
        <dbReference type="ARBA" id="ARBA00022813"/>
    </source>
</evidence>
<gene>
    <name evidence="10" type="ORF">KC678_02970</name>
</gene>
<dbReference type="InterPro" id="IPR016067">
    <property type="entry name" value="S-AdoMet_deCO2ase_core"/>
</dbReference>
<reference evidence="10" key="2">
    <citation type="journal article" date="2021" name="Microbiome">
        <title>Successional dynamics and alternative stable states in a saline activated sludge microbial community over 9 years.</title>
        <authorList>
            <person name="Wang Y."/>
            <person name="Ye J."/>
            <person name="Ju F."/>
            <person name="Liu L."/>
            <person name="Boyd J.A."/>
            <person name="Deng Y."/>
            <person name="Parks D.H."/>
            <person name="Jiang X."/>
            <person name="Yin X."/>
            <person name="Woodcroft B.J."/>
            <person name="Tyson G.W."/>
            <person name="Hugenholtz P."/>
            <person name="Polz M.F."/>
            <person name="Zhang T."/>
        </authorList>
    </citation>
    <scope>NUCLEOTIDE SEQUENCE</scope>
    <source>
        <strain evidence="10">HKST-UBA13</strain>
    </source>
</reference>
<organism evidence="10 11">
    <name type="scientific">Candidatus Dojkabacteria bacterium</name>
    <dbReference type="NCBI Taxonomy" id="2099670"/>
    <lineage>
        <taxon>Bacteria</taxon>
        <taxon>Candidatus Dojkabacteria</taxon>
    </lineage>
</organism>
<keyword evidence="7" id="KW-0456">Lyase</keyword>
<evidence type="ECO:0000256" key="5">
    <source>
        <dbReference type="ARBA" id="ARBA00023115"/>
    </source>
</evidence>
<dbReference type="PANTHER" id="PTHR33866:SF2">
    <property type="entry name" value="S-ADENOSYLMETHIONINE DECARBOXYLASE PROENZYME"/>
    <property type="match status" value="1"/>
</dbReference>
<feature type="non-terminal residue" evidence="10">
    <location>
        <position position="1"/>
    </location>
</feature>
<accession>A0A955ICT2</accession>
<comment type="caution">
    <text evidence="10">The sequence shown here is derived from an EMBL/GenBank/DDBJ whole genome shotgun (WGS) entry which is preliminary data.</text>
</comment>
<evidence type="ECO:0000313" key="11">
    <source>
        <dbReference type="Proteomes" id="UP000775877"/>
    </source>
</evidence>
<dbReference type="GO" id="GO:0008295">
    <property type="term" value="P:spermidine biosynthetic process"/>
    <property type="evidence" value="ECO:0007669"/>
    <property type="project" value="UniProtKB-KW"/>
</dbReference>
<dbReference type="Pfam" id="PF02675">
    <property type="entry name" value="AdoMet_dc"/>
    <property type="match status" value="1"/>
</dbReference>
<evidence type="ECO:0000256" key="8">
    <source>
        <dbReference type="ARBA" id="ARBA00023270"/>
    </source>
</evidence>
<keyword evidence="2" id="KW-0210">Decarboxylase</keyword>
<name>A0A955ICT2_9BACT</name>
<dbReference type="GO" id="GO:0005829">
    <property type="term" value="C:cytosol"/>
    <property type="evidence" value="ECO:0007669"/>
    <property type="project" value="TreeGrafter"/>
</dbReference>
<evidence type="ECO:0000256" key="1">
    <source>
        <dbReference type="ARBA" id="ARBA00001928"/>
    </source>
</evidence>